<feature type="compositionally biased region" description="Polar residues" evidence="5">
    <location>
        <begin position="31"/>
        <end position="45"/>
    </location>
</feature>
<feature type="transmembrane region" description="Helical" evidence="6">
    <location>
        <begin position="258"/>
        <end position="278"/>
    </location>
</feature>
<feature type="transmembrane region" description="Helical" evidence="6">
    <location>
        <begin position="506"/>
        <end position="527"/>
    </location>
</feature>
<dbReference type="InterPro" id="IPR020846">
    <property type="entry name" value="MFS_dom"/>
</dbReference>
<feature type="domain" description="Major facilitator superfamily (MFS) profile" evidence="7">
    <location>
        <begin position="103"/>
        <end position="543"/>
    </location>
</feature>
<dbReference type="InterPro" id="IPR011701">
    <property type="entry name" value="MFS"/>
</dbReference>
<evidence type="ECO:0000256" key="2">
    <source>
        <dbReference type="ARBA" id="ARBA00022692"/>
    </source>
</evidence>
<dbReference type="OrthoDB" id="446368at2759"/>
<keyword evidence="9" id="KW-1185">Reference proteome</keyword>
<sequence length="543" mass="59894">MVAFEEPEISKDHNISDPKNDSIWDSPPETAVNTAAPSQAPSIHGSNEDRDRDLENAITTEKVLSRVQQVLACADPITHVVGWDGEDDPANPMNFPRSKKWIMTMSLAAITFCVSFSSSVFSTATTVTAEEFGISLEVMILGVSLYVLGFACGPLVWGPLSEVYGRTRPLFIGFTIFTIFQIPVAVAQNVETIMICRFFAGCFGAAPIAIVGGTYADFWNVLDRGIATAAFAGATFLGPIAGPIVGEFITKSYLGWRWTAWITLIVSAACGITGLFTVPETFPPIILKWKAEKLRHETKNWALHAPIDETPIHARSLLEKYFAKPWIMLFQEPILLALTLYSSLVYSILYLIFFAYPYSFEVVRGWEQGVSALPFLALFGGIMLCAGYIALDTKLRFNPKLVKSGKPVLPESRLPPMIIGSFFLPVGLFWFAWTSNPNTIWVPQVLSGIFIGCGIFLVFLPSQIYIIDVYLLNANSALAAAACVRALMAAGFPLFATYMYERLGVAWSTSLLGFLCIAMIPFPLLFYRYGERLRAKGKFAFAL</sequence>
<dbReference type="PROSITE" id="PS50850">
    <property type="entry name" value="MFS"/>
    <property type="match status" value="1"/>
</dbReference>
<dbReference type="STRING" id="1149755.A0A2J6RB87"/>
<protein>
    <submittedName>
        <fullName evidence="8">Putative MFS multidrug transporter</fullName>
    </submittedName>
</protein>
<feature type="transmembrane region" description="Helical" evidence="6">
    <location>
        <begin position="169"/>
        <end position="186"/>
    </location>
</feature>
<feature type="transmembrane region" description="Helical" evidence="6">
    <location>
        <begin position="225"/>
        <end position="246"/>
    </location>
</feature>
<dbReference type="PANTHER" id="PTHR23502">
    <property type="entry name" value="MAJOR FACILITATOR SUPERFAMILY"/>
    <property type="match status" value="1"/>
</dbReference>
<feature type="transmembrane region" description="Helical" evidence="6">
    <location>
        <begin position="412"/>
        <end position="433"/>
    </location>
</feature>
<dbReference type="EMBL" id="KZ613951">
    <property type="protein sequence ID" value="PMD35775.1"/>
    <property type="molecule type" value="Genomic_DNA"/>
</dbReference>
<reference evidence="8 9" key="1">
    <citation type="submission" date="2016-04" db="EMBL/GenBank/DDBJ databases">
        <title>A degradative enzymes factory behind the ericoid mycorrhizal symbiosis.</title>
        <authorList>
            <consortium name="DOE Joint Genome Institute"/>
            <person name="Martino E."/>
            <person name="Morin E."/>
            <person name="Grelet G."/>
            <person name="Kuo A."/>
            <person name="Kohler A."/>
            <person name="Daghino S."/>
            <person name="Barry K."/>
            <person name="Choi C."/>
            <person name="Cichocki N."/>
            <person name="Clum A."/>
            <person name="Copeland A."/>
            <person name="Hainaut M."/>
            <person name="Haridas S."/>
            <person name="Labutti K."/>
            <person name="Lindquist E."/>
            <person name="Lipzen A."/>
            <person name="Khouja H.-R."/>
            <person name="Murat C."/>
            <person name="Ohm R."/>
            <person name="Olson A."/>
            <person name="Spatafora J."/>
            <person name="Veneault-Fourrey C."/>
            <person name="Henrissat B."/>
            <person name="Grigoriev I."/>
            <person name="Martin F."/>
            <person name="Perotto S."/>
        </authorList>
    </citation>
    <scope>NUCLEOTIDE SEQUENCE [LARGE SCALE GENOMIC DNA]</scope>
    <source>
        <strain evidence="8 9">F</strain>
    </source>
</reference>
<evidence type="ECO:0000313" key="9">
    <source>
        <dbReference type="Proteomes" id="UP000235786"/>
    </source>
</evidence>
<evidence type="ECO:0000256" key="1">
    <source>
        <dbReference type="ARBA" id="ARBA00004141"/>
    </source>
</evidence>
<organism evidence="8 9">
    <name type="scientific">Hyaloscypha variabilis (strain UAMH 11265 / GT02V1 / F)</name>
    <name type="common">Meliniomyces variabilis</name>
    <dbReference type="NCBI Taxonomy" id="1149755"/>
    <lineage>
        <taxon>Eukaryota</taxon>
        <taxon>Fungi</taxon>
        <taxon>Dikarya</taxon>
        <taxon>Ascomycota</taxon>
        <taxon>Pezizomycotina</taxon>
        <taxon>Leotiomycetes</taxon>
        <taxon>Helotiales</taxon>
        <taxon>Hyaloscyphaceae</taxon>
        <taxon>Hyaloscypha</taxon>
        <taxon>Hyaloscypha variabilis</taxon>
    </lineage>
</organism>
<feature type="transmembrane region" description="Helical" evidence="6">
    <location>
        <begin position="101"/>
        <end position="122"/>
    </location>
</feature>
<feature type="region of interest" description="Disordered" evidence="5">
    <location>
        <begin position="1"/>
        <end position="50"/>
    </location>
</feature>
<evidence type="ECO:0000256" key="6">
    <source>
        <dbReference type="SAM" id="Phobius"/>
    </source>
</evidence>
<feature type="transmembrane region" description="Helical" evidence="6">
    <location>
        <begin position="445"/>
        <end position="466"/>
    </location>
</feature>
<evidence type="ECO:0000313" key="8">
    <source>
        <dbReference type="EMBL" id="PMD35775.1"/>
    </source>
</evidence>
<dbReference type="Gene3D" id="1.20.1250.20">
    <property type="entry name" value="MFS general substrate transporter like domains"/>
    <property type="match status" value="1"/>
</dbReference>
<dbReference type="Proteomes" id="UP000235786">
    <property type="component" value="Unassembled WGS sequence"/>
</dbReference>
<name>A0A2J6RB87_HYAVF</name>
<feature type="compositionally biased region" description="Basic and acidic residues" evidence="5">
    <location>
        <begin position="8"/>
        <end position="22"/>
    </location>
</feature>
<feature type="transmembrane region" description="Helical" evidence="6">
    <location>
        <begin position="370"/>
        <end position="391"/>
    </location>
</feature>
<dbReference type="GO" id="GO:0005886">
    <property type="term" value="C:plasma membrane"/>
    <property type="evidence" value="ECO:0007669"/>
    <property type="project" value="TreeGrafter"/>
</dbReference>
<feature type="transmembrane region" description="Helical" evidence="6">
    <location>
        <begin position="334"/>
        <end position="358"/>
    </location>
</feature>
<feature type="transmembrane region" description="Helical" evidence="6">
    <location>
        <begin position="192"/>
        <end position="213"/>
    </location>
</feature>
<feature type="transmembrane region" description="Helical" evidence="6">
    <location>
        <begin position="478"/>
        <end position="500"/>
    </location>
</feature>
<keyword evidence="4 6" id="KW-0472">Membrane</keyword>
<feature type="transmembrane region" description="Helical" evidence="6">
    <location>
        <begin position="134"/>
        <end position="157"/>
    </location>
</feature>
<keyword evidence="2 6" id="KW-0812">Transmembrane</keyword>
<proteinExistence type="predicted"/>
<dbReference type="InterPro" id="IPR036259">
    <property type="entry name" value="MFS_trans_sf"/>
</dbReference>
<accession>A0A2J6RB87</accession>
<dbReference type="GO" id="GO:0022857">
    <property type="term" value="F:transmembrane transporter activity"/>
    <property type="evidence" value="ECO:0007669"/>
    <property type="project" value="InterPro"/>
</dbReference>
<dbReference type="PANTHER" id="PTHR23502:SF47">
    <property type="entry name" value="MAJOR FACILITATOR SUPERFAMILY (MFS) PROFILE DOMAIN-CONTAINING PROTEIN-RELATED"/>
    <property type="match status" value="1"/>
</dbReference>
<evidence type="ECO:0000256" key="5">
    <source>
        <dbReference type="SAM" id="MobiDB-lite"/>
    </source>
</evidence>
<dbReference type="Pfam" id="PF07690">
    <property type="entry name" value="MFS_1"/>
    <property type="match status" value="1"/>
</dbReference>
<evidence type="ECO:0000256" key="4">
    <source>
        <dbReference type="ARBA" id="ARBA00023136"/>
    </source>
</evidence>
<gene>
    <name evidence="8" type="ORF">L207DRAFT_636979</name>
</gene>
<evidence type="ECO:0000259" key="7">
    <source>
        <dbReference type="PROSITE" id="PS50850"/>
    </source>
</evidence>
<dbReference type="FunFam" id="1.20.1250.20:FF:000011">
    <property type="entry name" value="MFS multidrug transporter, putative"/>
    <property type="match status" value="1"/>
</dbReference>
<dbReference type="CDD" id="cd17323">
    <property type="entry name" value="MFS_Tpo1_MDR_like"/>
    <property type="match status" value="1"/>
</dbReference>
<keyword evidence="3 6" id="KW-1133">Transmembrane helix</keyword>
<comment type="subcellular location">
    <subcellularLocation>
        <location evidence="1">Membrane</location>
        <topology evidence="1">Multi-pass membrane protein</topology>
    </subcellularLocation>
</comment>
<evidence type="ECO:0000256" key="3">
    <source>
        <dbReference type="ARBA" id="ARBA00022989"/>
    </source>
</evidence>
<dbReference type="AlphaFoldDB" id="A0A2J6RB87"/>
<dbReference type="SUPFAM" id="SSF103473">
    <property type="entry name" value="MFS general substrate transporter"/>
    <property type="match status" value="1"/>
</dbReference>